<evidence type="ECO:0000259" key="9">
    <source>
        <dbReference type="PROSITE" id="PS50850"/>
    </source>
</evidence>
<gene>
    <name evidence="10" type="ORF">KTA_39270</name>
</gene>
<feature type="transmembrane region" description="Helical" evidence="8">
    <location>
        <begin position="24"/>
        <end position="47"/>
    </location>
</feature>
<feature type="domain" description="Major facilitator superfamily (MFS) profile" evidence="9">
    <location>
        <begin position="1"/>
        <end position="373"/>
    </location>
</feature>
<evidence type="ECO:0000256" key="1">
    <source>
        <dbReference type="ARBA" id="ARBA00004651"/>
    </source>
</evidence>
<keyword evidence="4" id="KW-1003">Cell membrane</keyword>
<proteinExistence type="inferred from homology"/>
<protein>
    <submittedName>
        <fullName evidence="10">Tetracycline resistance MFS efflux pump</fullName>
    </submittedName>
</protein>
<accession>A0A455T8C5</accession>
<feature type="transmembrane region" description="Helical" evidence="8">
    <location>
        <begin position="191"/>
        <end position="212"/>
    </location>
</feature>
<comment type="subcellular location">
    <subcellularLocation>
        <location evidence="1">Cell membrane</location>
        <topology evidence="1">Multi-pass membrane protein</topology>
    </subcellularLocation>
</comment>
<feature type="transmembrane region" description="Helical" evidence="8">
    <location>
        <begin position="59"/>
        <end position="77"/>
    </location>
</feature>
<dbReference type="PANTHER" id="PTHR23517">
    <property type="entry name" value="RESISTANCE PROTEIN MDTM, PUTATIVE-RELATED-RELATED"/>
    <property type="match status" value="1"/>
</dbReference>
<feature type="transmembrane region" description="Helical" evidence="8">
    <location>
        <begin position="146"/>
        <end position="166"/>
    </location>
</feature>
<dbReference type="PROSITE" id="PS50850">
    <property type="entry name" value="MFS"/>
    <property type="match status" value="1"/>
</dbReference>
<dbReference type="InterPro" id="IPR011701">
    <property type="entry name" value="MFS"/>
</dbReference>
<dbReference type="CDD" id="cd17325">
    <property type="entry name" value="MFS_MdtG_SLC18_like"/>
    <property type="match status" value="1"/>
</dbReference>
<dbReference type="GO" id="GO:0005886">
    <property type="term" value="C:plasma membrane"/>
    <property type="evidence" value="ECO:0007669"/>
    <property type="project" value="UniProtKB-SubCell"/>
</dbReference>
<dbReference type="PROSITE" id="PS00216">
    <property type="entry name" value="SUGAR_TRANSPORT_1"/>
    <property type="match status" value="1"/>
</dbReference>
<dbReference type="SUPFAM" id="SSF103473">
    <property type="entry name" value="MFS general substrate transporter"/>
    <property type="match status" value="1"/>
</dbReference>
<dbReference type="Pfam" id="PF07690">
    <property type="entry name" value="MFS_1"/>
    <property type="match status" value="1"/>
</dbReference>
<dbReference type="Gene3D" id="1.20.1250.20">
    <property type="entry name" value="MFS general substrate transporter like domains"/>
    <property type="match status" value="2"/>
</dbReference>
<keyword evidence="5 8" id="KW-0812">Transmembrane</keyword>
<evidence type="ECO:0000256" key="3">
    <source>
        <dbReference type="ARBA" id="ARBA00022448"/>
    </source>
</evidence>
<evidence type="ECO:0000256" key="6">
    <source>
        <dbReference type="ARBA" id="ARBA00022989"/>
    </source>
</evidence>
<evidence type="ECO:0000256" key="7">
    <source>
        <dbReference type="ARBA" id="ARBA00023136"/>
    </source>
</evidence>
<sequence length="399" mass="43154">MLGAYIGTAMINPVRVLYAQAHGASLPVIGAMASAYLVSDFLFGYPLGWLADRWGRKQVMLAGLAVQALLSALYLPISDPLLFVVLRFLEGIAAAGLLPAARALLIDAVPAEQQGEAFGIFNAFFNASFLLGPALGGLIATLGYSWAFIGAVCIRLVGIILVMWLIRDHTGSRFPRTVNKRPHLGNVFKELFTWPLLAAYLIAFGDYLYLGFDLTVTPLWMHDHLYASVAVIGLAYTAWAVPNTICSPIGGQVADRRRRSTLILIFGLAQVPLYLAYGLLSGALIALLLFAIHGIVYAFIQPAIDAHLAAFSGSHVRARIQGLYSTVGLIGAFVGSNIFIPLYLINFRFPWFVMGLCYGFCVLIGGLIIRVQEDKDFARPQGDREALSETVASGAGPRS</sequence>
<organism evidence="10">
    <name type="scientific">Thermogemmatispora argillosa</name>
    <dbReference type="NCBI Taxonomy" id="2045280"/>
    <lineage>
        <taxon>Bacteria</taxon>
        <taxon>Bacillati</taxon>
        <taxon>Chloroflexota</taxon>
        <taxon>Ktedonobacteria</taxon>
        <taxon>Thermogemmatisporales</taxon>
        <taxon>Thermogemmatisporaceae</taxon>
        <taxon>Thermogemmatispora</taxon>
    </lineage>
</organism>
<dbReference type="InterPro" id="IPR001958">
    <property type="entry name" value="Tet-R_TetA/multi-R_MdtG-like"/>
</dbReference>
<dbReference type="InterPro" id="IPR005829">
    <property type="entry name" value="Sugar_transporter_CS"/>
</dbReference>
<reference evidence="10" key="1">
    <citation type="submission" date="2018-12" db="EMBL/GenBank/DDBJ databases">
        <title>Novel natural products biosynthetic potential of the class Ktedonobacteria.</title>
        <authorList>
            <person name="Zheng Y."/>
            <person name="Saitou A."/>
            <person name="Wang C.M."/>
            <person name="Toyoda A."/>
            <person name="Minakuchi Y."/>
            <person name="Sekiguchi Y."/>
            <person name="Ueda K."/>
            <person name="Takano H."/>
            <person name="Sakai Y."/>
            <person name="Yokota A."/>
            <person name="Yabe S."/>
        </authorList>
    </citation>
    <scope>NUCLEOTIDE SEQUENCE</scope>
    <source>
        <strain evidence="10">A3-2</strain>
    </source>
</reference>
<evidence type="ECO:0000256" key="5">
    <source>
        <dbReference type="ARBA" id="ARBA00022692"/>
    </source>
</evidence>
<feature type="transmembrane region" description="Helical" evidence="8">
    <location>
        <begin position="283"/>
        <end position="300"/>
    </location>
</feature>
<name>A0A455T8C5_9CHLR</name>
<evidence type="ECO:0000256" key="4">
    <source>
        <dbReference type="ARBA" id="ARBA00022475"/>
    </source>
</evidence>
<dbReference type="AlphaFoldDB" id="A0A455T8C5"/>
<evidence type="ECO:0000313" key="10">
    <source>
        <dbReference type="EMBL" id="BBH95728.1"/>
    </source>
</evidence>
<evidence type="ECO:0000256" key="2">
    <source>
        <dbReference type="ARBA" id="ARBA00007520"/>
    </source>
</evidence>
<feature type="transmembrane region" description="Helical" evidence="8">
    <location>
        <begin position="351"/>
        <end position="369"/>
    </location>
</feature>
<dbReference type="InterPro" id="IPR036259">
    <property type="entry name" value="MFS_trans_sf"/>
</dbReference>
<feature type="transmembrane region" description="Helical" evidence="8">
    <location>
        <begin position="83"/>
        <end position="105"/>
    </location>
</feature>
<keyword evidence="3" id="KW-0813">Transport</keyword>
<dbReference type="GO" id="GO:0022857">
    <property type="term" value="F:transmembrane transporter activity"/>
    <property type="evidence" value="ECO:0007669"/>
    <property type="project" value="InterPro"/>
</dbReference>
<feature type="transmembrane region" description="Helical" evidence="8">
    <location>
        <begin position="224"/>
        <end position="241"/>
    </location>
</feature>
<dbReference type="InterPro" id="IPR050171">
    <property type="entry name" value="MFS_Transporters"/>
</dbReference>
<dbReference type="PANTHER" id="PTHR23517:SF3">
    <property type="entry name" value="INTEGRAL MEMBRANE TRANSPORT PROTEIN"/>
    <property type="match status" value="1"/>
</dbReference>
<dbReference type="PRINTS" id="PR01035">
    <property type="entry name" value="TCRTETA"/>
</dbReference>
<feature type="transmembrane region" description="Helical" evidence="8">
    <location>
        <begin position="321"/>
        <end position="345"/>
    </location>
</feature>
<dbReference type="EMBL" id="AP019377">
    <property type="protein sequence ID" value="BBH95728.1"/>
    <property type="molecule type" value="Genomic_DNA"/>
</dbReference>
<keyword evidence="6 8" id="KW-1133">Transmembrane helix</keyword>
<feature type="transmembrane region" description="Helical" evidence="8">
    <location>
        <begin position="261"/>
        <end position="277"/>
    </location>
</feature>
<feature type="transmembrane region" description="Helical" evidence="8">
    <location>
        <begin position="117"/>
        <end position="140"/>
    </location>
</feature>
<comment type="similarity">
    <text evidence="2">Belongs to the major facilitator superfamily. TCR/Tet family.</text>
</comment>
<dbReference type="InterPro" id="IPR020846">
    <property type="entry name" value="MFS_dom"/>
</dbReference>
<evidence type="ECO:0000256" key="8">
    <source>
        <dbReference type="SAM" id="Phobius"/>
    </source>
</evidence>
<keyword evidence="7 8" id="KW-0472">Membrane</keyword>